<dbReference type="InterPro" id="IPR025959">
    <property type="entry name" value="Winged_HTH_dom"/>
</dbReference>
<dbReference type="Proteomes" id="UP000748752">
    <property type="component" value="Unassembled WGS sequence"/>
</dbReference>
<evidence type="ECO:0008006" key="5">
    <source>
        <dbReference type="Google" id="ProtNLM"/>
    </source>
</evidence>
<reference evidence="3 4" key="1">
    <citation type="journal article" date="2020" name="Microorganisms">
        <title>Osmotic Adaptation and Compatible Solute Biosynthesis of Phototrophic Bacteria as Revealed from Genome Analyses.</title>
        <authorList>
            <person name="Imhoff J.F."/>
            <person name="Rahn T."/>
            <person name="Kunzel S."/>
            <person name="Keller A."/>
            <person name="Neulinger S.C."/>
        </authorList>
    </citation>
    <scope>NUCLEOTIDE SEQUENCE [LARGE SCALE GENOMIC DNA]</scope>
    <source>
        <strain evidence="3 4">DSM 6210</strain>
    </source>
</reference>
<feature type="domain" description="Winged helix-turn helix" evidence="2">
    <location>
        <begin position="3"/>
        <end position="53"/>
    </location>
</feature>
<dbReference type="InterPro" id="IPR038717">
    <property type="entry name" value="Tc1-like_DDE_dom"/>
</dbReference>
<dbReference type="EMBL" id="NRRV01000050">
    <property type="protein sequence ID" value="MBK1632506.1"/>
    <property type="molecule type" value="Genomic_DNA"/>
</dbReference>
<evidence type="ECO:0000313" key="3">
    <source>
        <dbReference type="EMBL" id="MBK1632506.1"/>
    </source>
</evidence>
<protein>
    <recommendedName>
        <fullName evidence="5">IS630 family transposase</fullName>
    </recommendedName>
</protein>
<dbReference type="InterPro" id="IPR036397">
    <property type="entry name" value="RNaseH_sf"/>
</dbReference>
<dbReference type="InterPro" id="IPR047655">
    <property type="entry name" value="Transpos_IS630-like"/>
</dbReference>
<proteinExistence type="predicted"/>
<dbReference type="Pfam" id="PF13592">
    <property type="entry name" value="HTH_33"/>
    <property type="match status" value="1"/>
</dbReference>
<keyword evidence="4" id="KW-1185">Reference proteome</keyword>
<dbReference type="NCBIfam" id="NF033545">
    <property type="entry name" value="transpos_IS630"/>
    <property type="match status" value="1"/>
</dbReference>
<evidence type="ECO:0000259" key="1">
    <source>
        <dbReference type="Pfam" id="PF13358"/>
    </source>
</evidence>
<dbReference type="Gene3D" id="3.30.420.10">
    <property type="entry name" value="Ribonuclease H-like superfamily/Ribonuclease H"/>
    <property type="match status" value="1"/>
</dbReference>
<dbReference type="PANTHER" id="PTHR46564">
    <property type="entry name" value="TRANSPOSASE"/>
    <property type="match status" value="1"/>
</dbReference>
<feature type="domain" description="Tc1-like transposase DDE" evidence="1">
    <location>
        <begin position="68"/>
        <end position="209"/>
    </location>
</feature>
<evidence type="ECO:0000259" key="2">
    <source>
        <dbReference type="Pfam" id="PF13592"/>
    </source>
</evidence>
<organism evidence="3 4">
    <name type="scientific">Thiohalocapsa halophila</name>
    <dbReference type="NCBI Taxonomy" id="69359"/>
    <lineage>
        <taxon>Bacteria</taxon>
        <taxon>Pseudomonadati</taxon>
        <taxon>Pseudomonadota</taxon>
        <taxon>Gammaproteobacteria</taxon>
        <taxon>Chromatiales</taxon>
        <taxon>Chromatiaceae</taxon>
        <taxon>Thiohalocapsa</taxon>
    </lineage>
</organism>
<comment type="caution">
    <text evidence="3">The sequence shown here is derived from an EMBL/GenBank/DDBJ whole genome shotgun (WGS) entry which is preliminary data.</text>
</comment>
<evidence type="ECO:0000313" key="4">
    <source>
        <dbReference type="Proteomes" id="UP000748752"/>
    </source>
</evidence>
<sequence length="246" mass="27705">MRLIGEVIEREFGIKLSRSAVGRAMAALGFTPQRPLRRARERDPVLVERWEQEEFPAIAAEAKRVGARIFFADEAGMRSDHHAGTTWAPMARTPTVPTTGQRFGINMLSAVAPDGHFHFMVHEGRATAEVFVDFLQRLLNDADRPVFLVVDGHSIHKARIVREFVEAQNGRLKLFFLPPYSPHLNPDEQVWGNVKAYIAKQTVANKVDLKEKAVRALERLCALPKVVAGFFRHPHCRYILDAHAAA</sequence>
<dbReference type="Pfam" id="PF13358">
    <property type="entry name" value="DDE_3"/>
    <property type="match status" value="1"/>
</dbReference>
<gene>
    <name evidence="3" type="ORF">CKO31_17510</name>
</gene>
<dbReference type="PANTHER" id="PTHR46564:SF1">
    <property type="entry name" value="TRANSPOSASE"/>
    <property type="match status" value="1"/>
</dbReference>
<name>A0ABS1CKP0_9GAMM</name>
<accession>A0ABS1CKP0</accession>